<evidence type="ECO:0000313" key="1">
    <source>
        <dbReference type="EMBL" id="WAQ83178.1"/>
    </source>
</evidence>
<organism evidence="1 2">
    <name type="scientific">Puccinia triticina</name>
    <dbReference type="NCBI Taxonomy" id="208348"/>
    <lineage>
        <taxon>Eukaryota</taxon>
        <taxon>Fungi</taxon>
        <taxon>Dikarya</taxon>
        <taxon>Basidiomycota</taxon>
        <taxon>Pucciniomycotina</taxon>
        <taxon>Pucciniomycetes</taxon>
        <taxon>Pucciniales</taxon>
        <taxon>Pucciniaceae</taxon>
        <taxon>Puccinia</taxon>
    </lineage>
</organism>
<accession>A0ABY7CE24</accession>
<dbReference type="RefSeq" id="XP_053018733.1">
    <property type="nucleotide sequence ID" value="XM_053167525.1"/>
</dbReference>
<proteinExistence type="predicted"/>
<dbReference type="Proteomes" id="UP001164743">
    <property type="component" value="Chromosome 3A"/>
</dbReference>
<dbReference type="EMBL" id="CP110423">
    <property type="protein sequence ID" value="WAQ83178.1"/>
    <property type="molecule type" value="Genomic_DNA"/>
</dbReference>
<sequence>MPPKKTSQLKEICQSDRKAQIASLDIPTHVDTGKTNPVRGLESLSLAFDSPIPSPPLPPNASSSSQNQTQSPVAYDCSQFFSLSLKSSNPSVVHTAIVAAILSIFNQCSSNVVSWFLKSQRDLQKLIISRSLTPHLINELAHPDLLVIQEIPQRIETIVAWLNLDPVLTRLLCCKKCFAMYPILPDTPLRCLHQLPTVDCIQPISDSSTSPVSKTPSDSPVCNSPLFRTRGTNTYQFVPTDSRIFTPGLPNYSLMLT</sequence>
<protein>
    <submittedName>
        <fullName evidence="1">Uncharacterized protein</fullName>
    </submittedName>
</protein>
<evidence type="ECO:0000313" key="2">
    <source>
        <dbReference type="Proteomes" id="UP001164743"/>
    </source>
</evidence>
<name>A0ABY7CE24_9BASI</name>
<keyword evidence="2" id="KW-1185">Reference proteome</keyword>
<reference evidence="1" key="1">
    <citation type="submission" date="2022-10" db="EMBL/GenBank/DDBJ databases">
        <title>Puccinia triticina Genome sequencing and assembly.</title>
        <authorList>
            <person name="Li C."/>
        </authorList>
    </citation>
    <scope>NUCLEOTIDE SEQUENCE</scope>
    <source>
        <strain evidence="1">Pt15</strain>
    </source>
</reference>
<dbReference type="GeneID" id="77808420"/>
<gene>
    <name evidence="1" type="ORF">PtA15_3A547</name>
</gene>